<feature type="transmembrane region" description="Helical" evidence="6">
    <location>
        <begin position="246"/>
        <end position="270"/>
    </location>
</feature>
<feature type="region of interest" description="Disordered" evidence="5">
    <location>
        <begin position="275"/>
        <end position="315"/>
    </location>
</feature>
<dbReference type="EMBL" id="JAGPUO010000001">
    <property type="protein sequence ID" value="KAG5665516.1"/>
    <property type="molecule type" value="Genomic_DNA"/>
</dbReference>
<sequence length="315" mass="34202">MNSSMSPTWWLFYATLFMCTTPILARFLDYPLPTKAVARQAATADAPVITERRELRIEARSAESIPTYTITYAPDSVCGYLSGMDEIPITCENKNICLWELEYFKFIACELKGETTGIARTTCLAKEEALNTSLCQDNCISNTYNLLCTNDTAPFCRTYAYPSGVFDYRCDSTPAGRNFSVDFTFSGQKHPKWVLSTIADGDTAIQSTTPSSTTDSSSFTSSTGEQEATSSASKDSKEKKGLSSGAIAGIAVGGGLAVVIGVAIGGFLLWRRRRTPTPQGSDAQMDLVPPRDGQNLRRPVSPPNQQPEGVRGLRG</sequence>
<dbReference type="GO" id="GO:0071944">
    <property type="term" value="C:cell periphery"/>
    <property type="evidence" value="ECO:0007669"/>
    <property type="project" value="UniProtKB-ARBA"/>
</dbReference>
<proteinExistence type="predicted"/>
<evidence type="ECO:0000256" key="4">
    <source>
        <dbReference type="ARBA" id="ARBA00023136"/>
    </source>
</evidence>
<evidence type="ECO:0000256" key="7">
    <source>
        <dbReference type="SAM" id="SignalP"/>
    </source>
</evidence>
<keyword evidence="7" id="KW-0732">Signal</keyword>
<feature type="compositionally biased region" description="Polar residues" evidence="5">
    <location>
        <begin position="224"/>
        <end position="233"/>
    </location>
</feature>
<evidence type="ECO:0000313" key="9">
    <source>
        <dbReference type="Proteomes" id="UP000782241"/>
    </source>
</evidence>
<comment type="caution">
    <text evidence="8">The sequence shown here is derived from an EMBL/GenBank/DDBJ whole genome shotgun (WGS) entry which is preliminary data.</text>
</comment>
<dbReference type="CDD" id="cd12087">
    <property type="entry name" value="TM_EGFR-like"/>
    <property type="match status" value="1"/>
</dbReference>
<evidence type="ECO:0000256" key="3">
    <source>
        <dbReference type="ARBA" id="ARBA00022989"/>
    </source>
</evidence>
<dbReference type="GO" id="GO:0016020">
    <property type="term" value="C:membrane"/>
    <property type="evidence" value="ECO:0007669"/>
    <property type="project" value="UniProtKB-SubCell"/>
</dbReference>
<organism evidence="8 9">
    <name type="scientific">Fusarium avenaceum</name>
    <dbReference type="NCBI Taxonomy" id="40199"/>
    <lineage>
        <taxon>Eukaryota</taxon>
        <taxon>Fungi</taxon>
        <taxon>Dikarya</taxon>
        <taxon>Ascomycota</taxon>
        <taxon>Pezizomycotina</taxon>
        <taxon>Sordariomycetes</taxon>
        <taxon>Hypocreomycetidae</taxon>
        <taxon>Hypocreales</taxon>
        <taxon>Nectriaceae</taxon>
        <taxon>Fusarium</taxon>
        <taxon>Fusarium tricinctum species complex</taxon>
    </lineage>
</organism>
<dbReference type="PANTHER" id="PTHR15549:SF26">
    <property type="entry name" value="AXIAL BUDDING PATTERN PROTEIN 2-RELATED"/>
    <property type="match status" value="1"/>
</dbReference>
<feature type="signal peptide" evidence="7">
    <location>
        <begin position="1"/>
        <end position="25"/>
    </location>
</feature>
<keyword evidence="2 6" id="KW-0812">Transmembrane</keyword>
<dbReference type="Proteomes" id="UP000782241">
    <property type="component" value="Unassembled WGS sequence"/>
</dbReference>
<evidence type="ECO:0000313" key="8">
    <source>
        <dbReference type="EMBL" id="KAG5665516.1"/>
    </source>
</evidence>
<dbReference type="PANTHER" id="PTHR15549">
    <property type="entry name" value="PAIRED IMMUNOGLOBULIN-LIKE TYPE 2 RECEPTOR"/>
    <property type="match status" value="1"/>
</dbReference>
<protein>
    <submittedName>
        <fullName evidence="8">Uncharacterized protein</fullName>
    </submittedName>
</protein>
<evidence type="ECO:0000256" key="1">
    <source>
        <dbReference type="ARBA" id="ARBA00004167"/>
    </source>
</evidence>
<feature type="compositionally biased region" description="Low complexity" evidence="5">
    <location>
        <begin position="207"/>
        <end position="223"/>
    </location>
</feature>
<evidence type="ECO:0000256" key="6">
    <source>
        <dbReference type="SAM" id="Phobius"/>
    </source>
</evidence>
<keyword evidence="9" id="KW-1185">Reference proteome</keyword>
<feature type="chain" id="PRO_5040187303" evidence="7">
    <location>
        <begin position="26"/>
        <end position="315"/>
    </location>
</feature>
<dbReference type="AlphaFoldDB" id="A0A9P7KTL4"/>
<gene>
    <name evidence="8" type="ORF">KAF25_009641</name>
</gene>
<keyword evidence="3 6" id="KW-1133">Transmembrane helix</keyword>
<accession>A0A9P7KTL4</accession>
<evidence type="ECO:0000256" key="2">
    <source>
        <dbReference type="ARBA" id="ARBA00022692"/>
    </source>
</evidence>
<name>A0A9P7KTL4_9HYPO</name>
<keyword evidence="4 6" id="KW-0472">Membrane</keyword>
<comment type="subcellular location">
    <subcellularLocation>
        <location evidence="1">Membrane</location>
        <topology evidence="1">Single-pass membrane protein</topology>
    </subcellularLocation>
</comment>
<feature type="region of interest" description="Disordered" evidence="5">
    <location>
        <begin position="204"/>
        <end position="240"/>
    </location>
</feature>
<reference evidence="8" key="1">
    <citation type="submission" date="2021-04" db="EMBL/GenBank/DDBJ databases">
        <title>Draft genome of Fusarium avenaceum strain F156N33, isolated from an atmospheric sample in Virginia.</title>
        <authorList>
            <person name="Yang S."/>
            <person name="Vinatzer B.A."/>
            <person name="Coleman J."/>
        </authorList>
    </citation>
    <scope>NUCLEOTIDE SEQUENCE</scope>
    <source>
        <strain evidence="8">F156N33</strain>
    </source>
</reference>
<evidence type="ECO:0000256" key="5">
    <source>
        <dbReference type="SAM" id="MobiDB-lite"/>
    </source>
</evidence>
<dbReference type="InterPro" id="IPR051694">
    <property type="entry name" value="Immunoregulatory_rcpt-like"/>
</dbReference>